<evidence type="ECO:0000256" key="1">
    <source>
        <dbReference type="SAM" id="MobiDB-lite"/>
    </source>
</evidence>
<organism evidence="2 3">
    <name type="scientific">Portunus trituberculatus</name>
    <name type="common">Swimming crab</name>
    <name type="synonym">Neptunus trituberculatus</name>
    <dbReference type="NCBI Taxonomy" id="210409"/>
    <lineage>
        <taxon>Eukaryota</taxon>
        <taxon>Metazoa</taxon>
        <taxon>Ecdysozoa</taxon>
        <taxon>Arthropoda</taxon>
        <taxon>Crustacea</taxon>
        <taxon>Multicrustacea</taxon>
        <taxon>Malacostraca</taxon>
        <taxon>Eumalacostraca</taxon>
        <taxon>Eucarida</taxon>
        <taxon>Decapoda</taxon>
        <taxon>Pleocyemata</taxon>
        <taxon>Brachyura</taxon>
        <taxon>Eubrachyura</taxon>
        <taxon>Portunoidea</taxon>
        <taxon>Portunidae</taxon>
        <taxon>Portuninae</taxon>
        <taxon>Portunus</taxon>
    </lineage>
</organism>
<keyword evidence="3" id="KW-1185">Reference proteome</keyword>
<proteinExistence type="predicted"/>
<comment type="caution">
    <text evidence="2">The sequence shown here is derived from an EMBL/GenBank/DDBJ whole genome shotgun (WGS) entry which is preliminary data.</text>
</comment>
<protein>
    <submittedName>
        <fullName evidence="2">Uncharacterized protein</fullName>
    </submittedName>
</protein>
<dbReference type="EMBL" id="VSRR010128578">
    <property type="protein sequence ID" value="MPD01783.1"/>
    <property type="molecule type" value="Genomic_DNA"/>
</dbReference>
<accession>A0A5B7K051</accession>
<feature type="region of interest" description="Disordered" evidence="1">
    <location>
        <begin position="45"/>
        <end position="75"/>
    </location>
</feature>
<evidence type="ECO:0000313" key="3">
    <source>
        <dbReference type="Proteomes" id="UP000324222"/>
    </source>
</evidence>
<evidence type="ECO:0000313" key="2">
    <source>
        <dbReference type="EMBL" id="MPD01783.1"/>
    </source>
</evidence>
<gene>
    <name evidence="2" type="ORF">E2C01_097328</name>
</gene>
<dbReference type="AlphaFoldDB" id="A0A5B7K051"/>
<dbReference type="Proteomes" id="UP000324222">
    <property type="component" value="Unassembled WGS sequence"/>
</dbReference>
<name>A0A5B7K051_PORTR</name>
<reference evidence="2 3" key="1">
    <citation type="submission" date="2019-05" db="EMBL/GenBank/DDBJ databases">
        <title>Another draft genome of Portunus trituberculatus and its Hox gene families provides insights of decapod evolution.</title>
        <authorList>
            <person name="Jeong J.-H."/>
            <person name="Song I."/>
            <person name="Kim S."/>
            <person name="Choi T."/>
            <person name="Kim D."/>
            <person name="Ryu S."/>
            <person name="Kim W."/>
        </authorList>
    </citation>
    <scope>NUCLEOTIDE SEQUENCE [LARGE SCALE GENOMIC DNA]</scope>
    <source>
        <tissue evidence="2">Muscle</tissue>
    </source>
</reference>
<feature type="compositionally biased region" description="Polar residues" evidence="1">
    <location>
        <begin position="48"/>
        <end position="62"/>
    </location>
</feature>
<sequence>MPVNSFCNLLTKIKPFISKADTRLHTSISAAARLEATLRFLAAEEPTQAFSNPQESPSTACDTSFPRPATPSTMS</sequence>